<dbReference type="Proteomes" id="UP001169217">
    <property type="component" value="Unassembled WGS sequence"/>
</dbReference>
<sequence>MDDQLSEATSGSLVGPTGHSATAAMPEKDDTEKEVTGRIGLQMPRHILPSADLLEKLAAYSLTLWGTRDGEYPKRALEATEQACRDRCVRELQRFACQLAGTGGGRGATSRSPSDAHDTDVEGATCRPIIVPFKDETMLRCLLHATRQFDLLYQALEKDENEDEHENEEKKRCVFYWWRDAAGKTMRRDGPWAFGRAREKKSRLREPDLATWITERRTDDQKPEQTVVFATVEALLTCKRLCTFGEPQAYEATYGEYLPVPQQLMLQNGDIE</sequence>
<feature type="compositionally biased region" description="Polar residues" evidence="1">
    <location>
        <begin position="1"/>
        <end position="12"/>
    </location>
</feature>
<evidence type="ECO:0000313" key="3">
    <source>
        <dbReference type="Proteomes" id="UP001169217"/>
    </source>
</evidence>
<accession>A0ABQ9PAS0</accession>
<feature type="compositionally biased region" description="Basic and acidic residues" evidence="1">
    <location>
        <begin position="26"/>
        <end position="35"/>
    </location>
</feature>
<feature type="region of interest" description="Disordered" evidence="1">
    <location>
        <begin position="102"/>
        <end position="121"/>
    </location>
</feature>
<gene>
    <name evidence="2" type="ORF">CLIM01_13468</name>
</gene>
<evidence type="ECO:0000256" key="1">
    <source>
        <dbReference type="SAM" id="MobiDB-lite"/>
    </source>
</evidence>
<keyword evidence="3" id="KW-1185">Reference proteome</keyword>
<protein>
    <submittedName>
        <fullName evidence="2">Uncharacterized protein</fullName>
    </submittedName>
</protein>
<organism evidence="2 3">
    <name type="scientific">Colletotrichum limetticola</name>
    <dbReference type="NCBI Taxonomy" id="1209924"/>
    <lineage>
        <taxon>Eukaryota</taxon>
        <taxon>Fungi</taxon>
        <taxon>Dikarya</taxon>
        <taxon>Ascomycota</taxon>
        <taxon>Pezizomycotina</taxon>
        <taxon>Sordariomycetes</taxon>
        <taxon>Hypocreomycetidae</taxon>
        <taxon>Glomerellales</taxon>
        <taxon>Glomerellaceae</taxon>
        <taxon>Colletotrichum</taxon>
        <taxon>Colletotrichum acutatum species complex</taxon>
    </lineage>
</organism>
<evidence type="ECO:0000313" key="2">
    <source>
        <dbReference type="EMBL" id="KAK0369182.1"/>
    </source>
</evidence>
<name>A0ABQ9PAS0_9PEZI</name>
<reference evidence="2" key="1">
    <citation type="submission" date="2023-04" db="EMBL/GenBank/DDBJ databases">
        <title>Colletotrichum limetticola genome sequence.</title>
        <authorList>
            <person name="Baroncelli R."/>
        </authorList>
    </citation>
    <scope>NUCLEOTIDE SEQUENCE</scope>
    <source>
        <strain evidence="2">KLA-Anderson</strain>
    </source>
</reference>
<feature type="region of interest" description="Disordered" evidence="1">
    <location>
        <begin position="1"/>
        <end position="35"/>
    </location>
</feature>
<proteinExistence type="predicted"/>
<dbReference type="EMBL" id="JARUPT010000694">
    <property type="protein sequence ID" value="KAK0369182.1"/>
    <property type="molecule type" value="Genomic_DNA"/>
</dbReference>
<comment type="caution">
    <text evidence="2">The sequence shown here is derived from an EMBL/GenBank/DDBJ whole genome shotgun (WGS) entry which is preliminary data.</text>
</comment>